<evidence type="ECO:0000256" key="1">
    <source>
        <dbReference type="ARBA" id="ARBA00004479"/>
    </source>
</evidence>
<organism evidence="10 11">
    <name type="scientific">Clavelina lepadiformis</name>
    <name type="common">Light-bulb sea squirt</name>
    <name type="synonym">Ascidia lepadiformis</name>
    <dbReference type="NCBI Taxonomy" id="159417"/>
    <lineage>
        <taxon>Eukaryota</taxon>
        <taxon>Metazoa</taxon>
        <taxon>Chordata</taxon>
        <taxon>Tunicata</taxon>
        <taxon>Ascidiacea</taxon>
        <taxon>Aplousobranchia</taxon>
        <taxon>Clavelinidae</taxon>
        <taxon>Clavelina</taxon>
    </lineage>
</organism>
<keyword evidence="11" id="KW-1185">Reference proteome</keyword>
<gene>
    <name evidence="10" type="ORF">CVLEPA_LOCUS31829</name>
</gene>
<evidence type="ECO:0000256" key="5">
    <source>
        <dbReference type="ARBA" id="ARBA00023136"/>
    </source>
</evidence>
<dbReference type="PROSITE" id="PS51534">
    <property type="entry name" value="SEFIR"/>
    <property type="match status" value="2"/>
</dbReference>
<accession>A0ABP0H320</accession>
<dbReference type="Proteomes" id="UP001642483">
    <property type="component" value="Unassembled WGS sequence"/>
</dbReference>
<keyword evidence="6" id="KW-0675">Receptor</keyword>
<comment type="caution">
    <text evidence="10">The sequence shown here is derived from an EMBL/GenBank/DDBJ whole genome shotgun (WGS) entry which is preliminary data.</text>
</comment>
<dbReference type="PANTHER" id="PTHR15583:SF7">
    <property type="entry name" value="INTERLEUKIN CYTOKINE RECEPTOR-RELATED PROTEIN 2"/>
    <property type="match status" value="1"/>
</dbReference>
<dbReference type="Gene3D" id="3.40.50.11530">
    <property type="match status" value="2"/>
</dbReference>
<comment type="subcellular location">
    <subcellularLocation>
        <location evidence="1">Membrane</location>
        <topology evidence="1">Single-pass type I membrane protein</topology>
    </subcellularLocation>
</comment>
<protein>
    <recommendedName>
        <fullName evidence="9">SEFIR domain-containing protein</fullName>
    </recommendedName>
</protein>
<proteinExistence type="predicted"/>
<dbReference type="InterPro" id="IPR039465">
    <property type="entry name" value="IL-17_rcpt-like"/>
</dbReference>
<evidence type="ECO:0000313" key="10">
    <source>
        <dbReference type="EMBL" id="CAK8698392.1"/>
    </source>
</evidence>
<dbReference type="PANTHER" id="PTHR15583">
    <property type="entry name" value="INTERLEUKIN-17 RECEPTOR"/>
    <property type="match status" value="1"/>
</dbReference>
<reference evidence="10 11" key="1">
    <citation type="submission" date="2024-02" db="EMBL/GenBank/DDBJ databases">
        <authorList>
            <person name="Daric V."/>
            <person name="Darras S."/>
        </authorList>
    </citation>
    <scope>NUCLEOTIDE SEQUENCE [LARGE SCALE GENOMIC DNA]</scope>
</reference>
<keyword evidence="3" id="KW-0732">Signal</keyword>
<dbReference type="InterPro" id="IPR013568">
    <property type="entry name" value="SEFIR_dom"/>
</dbReference>
<evidence type="ECO:0000256" key="2">
    <source>
        <dbReference type="ARBA" id="ARBA00022692"/>
    </source>
</evidence>
<keyword evidence="7" id="KW-0325">Glycoprotein</keyword>
<feature type="transmembrane region" description="Helical" evidence="8">
    <location>
        <begin position="563"/>
        <end position="584"/>
    </location>
</feature>
<evidence type="ECO:0000256" key="3">
    <source>
        <dbReference type="ARBA" id="ARBA00022729"/>
    </source>
</evidence>
<keyword evidence="4 8" id="KW-1133">Transmembrane helix</keyword>
<feature type="domain" description="SEFIR" evidence="9">
    <location>
        <begin position="53"/>
        <end position="192"/>
    </location>
</feature>
<evidence type="ECO:0000256" key="7">
    <source>
        <dbReference type="ARBA" id="ARBA00023180"/>
    </source>
</evidence>
<keyword evidence="5 8" id="KW-0472">Membrane</keyword>
<dbReference type="Pfam" id="PF08357">
    <property type="entry name" value="SEFIR"/>
    <property type="match status" value="2"/>
</dbReference>
<feature type="domain" description="SEFIR" evidence="9">
    <location>
        <begin position="605"/>
        <end position="749"/>
    </location>
</feature>
<evidence type="ECO:0000256" key="8">
    <source>
        <dbReference type="SAM" id="Phobius"/>
    </source>
</evidence>
<evidence type="ECO:0000259" key="9">
    <source>
        <dbReference type="PROSITE" id="PS51534"/>
    </source>
</evidence>
<name>A0ABP0H320_CLALP</name>
<evidence type="ECO:0000256" key="4">
    <source>
        <dbReference type="ARBA" id="ARBA00022989"/>
    </source>
</evidence>
<sequence length="808" mass="94352">MQNLEKCVVRFSYPASGKFLHFALKKPPLVSNKPHKPNLYAGPLQQGQNKTKKTRILLVFNPDHPKHEEVVVTFAQYLQGDLGFDVVFMPWESTIAIEKLSDWISNSIKCDKVIAVWSPAAKIAWYQRNTSMDETPSVFTTIIRHIQEDVVYKKHHGKYFFAYFDYCTDEVLPTDISITRFNLMKDFKELYFRLVDEEQYIPGKRCNYENVSFDAYANQKFGSALNATIAAMHSIAKIDSNWYKNNESKKHYKNCIFTTPQSLHTHSRIPQGPWKNIIPIVHPGNVPINADNKEHRNGSDHEAHCNHGNTQSVTTYNSAKSSFYLSMSTIGEETPSDTTPLHHRNDTESTMPYEKNIISAFRQNLVPCSPIKLAPVSNEGNPVKKLKEINIGNSYKVGNIQQNKQKNINLQEQTWKFRKRYMHIKYLPIICAVCMFTYKTTSATTQTKIQVEVNRTFCRDKKVLLFYNVPQEYGDTATLLIVKGKSIQFKPEEELWSENNWPSKGQKIFEVEDLTVTYTFVLWGSEKYYKRKRQTFDCKVQNISKYQLNLSTEYIDQNEHHRIYIILAICTSLVFIVICLGYSISRQNLVNKTHCSEADVENRIQTKLYIISTDEHEKHMEILNIFASYLQEDLGFIVKIHLWEQLETYEAREQWMFKRMKEADKILVIWSPGAKDLWEKCNANNFSRNYDMFTPVVKQIEKDLFCHKNAQKYYFAHFNYCSKSDIPLELLELVSCTYSLMDDAEKLYFMLSNQENYVPGRKLHNEKTSFDFYSTTTKCEKRLKDSLATMNSMCNKNKDWYKSVLKSL</sequence>
<dbReference type="EMBL" id="CAWYQH010000174">
    <property type="protein sequence ID" value="CAK8698392.1"/>
    <property type="molecule type" value="Genomic_DNA"/>
</dbReference>
<evidence type="ECO:0000313" key="11">
    <source>
        <dbReference type="Proteomes" id="UP001642483"/>
    </source>
</evidence>
<evidence type="ECO:0000256" key="6">
    <source>
        <dbReference type="ARBA" id="ARBA00023170"/>
    </source>
</evidence>
<keyword evidence="2 8" id="KW-0812">Transmembrane</keyword>